<dbReference type="RefSeq" id="WP_188895707.1">
    <property type="nucleotide sequence ID" value="NZ_BMMZ01000005.1"/>
</dbReference>
<keyword evidence="2 6" id="KW-0812">Transmembrane</keyword>
<dbReference type="InterPro" id="IPR011049">
    <property type="entry name" value="Serralysin-like_metalloprot_C"/>
</dbReference>
<evidence type="ECO:0000256" key="1">
    <source>
        <dbReference type="ARBA" id="ARBA00004141"/>
    </source>
</evidence>
<dbReference type="Proteomes" id="UP000613840">
    <property type="component" value="Unassembled WGS sequence"/>
</dbReference>
<sequence>MINLERTTGSRRLGWVSLIGALLVPIMVAAGFLAATWNSTSRWDKVQAAIVNTDQPVKVDGQTVPLGRQLASGLVKGGTSDQKADQKDDQNFTWVISDADDAADGLADGRYAAVVTIPKDFSKDATSYAANKGSQAQQATLDVQTSKVSGVTDSAIASAISSAAVSSLNGELTKQYLDNLYLGFNQTQQGIQKSADGAKSLSTGVSQLDDGIGKSADGAKSLSTGMQQLSSGTGRLSDGLSQTDTGVTQLATGVSGLADGIQQTDTGVGKLDTGAGKLAEGMDDYTKGVKTYAKGVKKYTSGVTKLTDGLGSYADGVNEYAQGSAKFAGSIKPAIATAREGVSSDTATTQACVAAGFTPGSANCQIFAAGMKAGAAGVADGLQQGLVGTKAKPGPAMQIEAGAKPLESGSTRLSDSAGKLGDAGEQVNTGAKGLASGAKSLDKGIDGLHTGIGKLATGTGKLSKGADQLSTGATKLATGFGKLDDAGNQLATGTAQSATGAGQLSDGLSKLHDGSGKLATGSSQLATGLKKAADQIPTYSKNDRTQLAKVVSAPVAGNQPDGLFANATTTTLLLALALWVGGLATYLVVRAVSSDVFGSQKSSARLALEGVAPGVIIGAAQAVILSALMSVLLDLSAGRAVGLLGFSVFTAVTFAVLNQALVAWFGGVGRFISTAVVVMAVAGSLTNALPDAFAGALSYLPITPALDGVRAIVTGNSSPGHEFGVLLVWMVIGGLASVLAVARRRVATAVPVSAE</sequence>
<evidence type="ECO:0000256" key="6">
    <source>
        <dbReference type="SAM" id="Phobius"/>
    </source>
</evidence>
<dbReference type="NCBIfam" id="TIGR03057">
    <property type="entry name" value="xxxLxxG_by_4"/>
    <property type="match status" value="5"/>
</dbReference>
<keyword evidence="9" id="KW-1185">Reference proteome</keyword>
<dbReference type="InterPro" id="IPR013525">
    <property type="entry name" value="ABC2_TM"/>
</dbReference>
<dbReference type="NCBIfam" id="TIGR03061">
    <property type="entry name" value="pip_yhgE_Nterm"/>
    <property type="match status" value="1"/>
</dbReference>
<comment type="subcellular location">
    <subcellularLocation>
        <location evidence="1">Membrane</location>
        <topology evidence="1">Multi-pass membrane protein</topology>
    </subcellularLocation>
</comment>
<name>A0A917SAN4_9ACTN</name>
<feature type="transmembrane region" description="Helical" evidence="6">
    <location>
        <begin position="12"/>
        <end position="37"/>
    </location>
</feature>
<dbReference type="InterPro" id="IPR017500">
    <property type="entry name" value="Phage_infect_YhgE_N"/>
</dbReference>
<evidence type="ECO:0000256" key="2">
    <source>
        <dbReference type="ARBA" id="ARBA00022692"/>
    </source>
</evidence>
<comment type="caution">
    <text evidence="8">The sequence shown here is derived from an EMBL/GenBank/DDBJ whole genome shotgun (WGS) entry which is preliminary data.</text>
</comment>
<evidence type="ECO:0000313" key="9">
    <source>
        <dbReference type="Proteomes" id="UP000613840"/>
    </source>
</evidence>
<reference evidence="8" key="1">
    <citation type="journal article" date="2014" name="Int. J. Syst. Evol. Microbiol.">
        <title>Complete genome sequence of Corynebacterium casei LMG S-19264T (=DSM 44701T), isolated from a smear-ripened cheese.</title>
        <authorList>
            <consortium name="US DOE Joint Genome Institute (JGI-PGF)"/>
            <person name="Walter F."/>
            <person name="Albersmeier A."/>
            <person name="Kalinowski J."/>
            <person name="Ruckert C."/>
        </authorList>
    </citation>
    <scope>NUCLEOTIDE SEQUENCE</scope>
    <source>
        <strain evidence="8">CGMCC 4.7306</strain>
    </source>
</reference>
<dbReference type="PANTHER" id="PTHR43077:SF5">
    <property type="entry name" value="PHAGE INFECTION PROTEIN"/>
    <property type="match status" value="1"/>
</dbReference>
<evidence type="ECO:0000313" key="8">
    <source>
        <dbReference type="EMBL" id="GGL65930.1"/>
    </source>
</evidence>
<feature type="transmembrane region" description="Helical" evidence="6">
    <location>
        <begin position="610"/>
        <end position="633"/>
    </location>
</feature>
<keyword evidence="3 6" id="KW-1133">Transmembrane helix</keyword>
<dbReference type="GO" id="GO:0016020">
    <property type="term" value="C:membrane"/>
    <property type="evidence" value="ECO:0007669"/>
    <property type="project" value="UniProtKB-SubCell"/>
</dbReference>
<dbReference type="Gene3D" id="1.10.287.950">
    <property type="entry name" value="Methyl-accepting chemotaxis protein"/>
    <property type="match status" value="2"/>
</dbReference>
<feature type="domain" description="ABC-2 type transporter transmembrane" evidence="7">
    <location>
        <begin position="16"/>
        <end position="185"/>
    </location>
</feature>
<evidence type="ECO:0000256" key="4">
    <source>
        <dbReference type="ARBA" id="ARBA00023136"/>
    </source>
</evidence>
<protein>
    <recommendedName>
        <fullName evidence="7">ABC-2 type transporter transmembrane domain-containing protein</fullName>
    </recommendedName>
</protein>
<dbReference type="InterPro" id="IPR023908">
    <property type="entry name" value="xxxLxxG_rpt"/>
</dbReference>
<dbReference type="AlphaFoldDB" id="A0A917SAN4"/>
<feature type="transmembrane region" description="Helical" evidence="6">
    <location>
        <begin position="723"/>
        <end position="742"/>
    </location>
</feature>
<dbReference type="EMBL" id="BMMZ01000005">
    <property type="protein sequence ID" value="GGL65930.1"/>
    <property type="molecule type" value="Genomic_DNA"/>
</dbReference>
<organism evidence="8 9">
    <name type="scientific">Microlunatus endophyticus</name>
    <dbReference type="NCBI Taxonomy" id="1716077"/>
    <lineage>
        <taxon>Bacteria</taxon>
        <taxon>Bacillati</taxon>
        <taxon>Actinomycetota</taxon>
        <taxon>Actinomycetes</taxon>
        <taxon>Propionibacteriales</taxon>
        <taxon>Propionibacteriaceae</taxon>
        <taxon>Microlunatus</taxon>
    </lineage>
</organism>
<dbReference type="InterPro" id="IPR051328">
    <property type="entry name" value="T7SS_ABC-Transporter"/>
</dbReference>
<evidence type="ECO:0000259" key="7">
    <source>
        <dbReference type="Pfam" id="PF12698"/>
    </source>
</evidence>
<evidence type="ECO:0000256" key="3">
    <source>
        <dbReference type="ARBA" id="ARBA00022989"/>
    </source>
</evidence>
<feature type="transmembrane region" description="Helical" evidence="6">
    <location>
        <begin position="671"/>
        <end position="689"/>
    </location>
</feature>
<feature type="transmembrane region" description="Helical" evidence="6">
    <location>
        <begin position="639"/>
        <end position="664"/>
    </location>
</feature>
<feature type="transmembrane region" description="Helical" evidence="6">
    <location>
        <begin position="572"/>
        <end position="589"/>
    </location>
</feature>
<dbReference type="SUPFAM" id="SSF101967">
    <property type="entry name" value="Adhesin YadA, collagen-binding domain"/>
    <property type="match status" value="2"/>
</dbReference>
<keyword evidence="4 6" id="KW-0472">Membrane</keyword>
<proteinExistence type="predicted"/>
<evidence type="ECO:0000256" key="5">
    <source>
        <dbReference type="SAM" id="MobiDB-lite"/>
    </source>
</evidence>
<accession>A0A917SAN4</accession>
<dbReference type="GO" id="GO:0140359">
    <property type="term" value="F:ABC-type transporter activity"/>
    <property type="evidence" value="ECO:0007669"/>
    <property type="project" value="InterPro"/>
</dbReference>
<dbReference type="PANTHER" id="PTHR43077">
    <property type="entry name" value="TRANSPORT PERMEASE YVFS-RELATED"/>
    <property type="match status" value="1"/>
</dbReference>
<dbReference type="Pfam" id="PF12698">
    <property type="entry name" value="ABC2_membrane_3"/>
    <property type="match status" value="1"/>
</dbReference>
<gene>
    <name evidence="8" type="ORF">GCM10011575_25440</name>
</gene>
<reference evidence="8" key="2">
    <citation type="submission" date="2020-09" db="EMBL/GenBank/DDBJ databases">
        <authorList>
            <person name="Sun Q."/>
            <person name="Zhou Y."/>
        </authorList>
    </citation>
    <scope>NUCLEOTIDE SEQUENCE</scope>
    <source>
        <strain evidence="8">CGMCC 4.7306</strain>
    </source>
</reference>
<feature type="region of interest" description="Disordered" evidence="5">
    <location>
        <begin position="405"/>
        <end position="425"/>
    </location>
</feature>